<dbReference type="Pfam" id="PF01789">
    <property type="entry name" value="PsbP"/>
    <property type="match status" value="1"/>
</dbReference>
<dbReference type="Gene3D" id="3.40.1000.10">
    <property type="entry name" value="Mog1/PsbP, alpha/beta/alpha sandwich"/>
    <property type="match status" value="1"/>
</dbReference>
<dbReference type="AlphaFoldDB" id="A0A0Q3SFS4"/>
<dbReference type="STRING" id="15368.A0A0Q3SFS4"/>
<dbReference type="EMBL" id="CM000880">
    <property type="protein sequence ID" value="KQK23922.1"/>
    <property type="molecule type" value="Genomic_DNA"/>
</dbReference>
<organism evidence="3">
    <name type="scientific">Brachypodium distachyon</name>
    <name type="common">Purple false brome</name>
    <name type="synonym">Trachynia distachya</name>
    <dbReference type="NCBI Taxonomy" id="15368"/>
    <lineage>
        <taxon>Eukaryota</taxon>
        <taxon>Viridiplantae</taxon>
        <taxon>Streptophyta</taxon>
        <taxon>Embryophyta</taxon>
        <taxon>Tracheophyta</taxon>
        <taxon>Spermatophyta</taxon>
        <taxon>Magnoliopsida</taxon>
        <taxon>Liliopsida</taxon>
        <taxon>Poales</taxon>
        <taxon>Poaceae</taxon>
        <taxon>BOP clade</taxon>
        <taxon>Pooideae</taxon>
        <taxon>Stipodae</taxon>
        <taxon>Brachypodieae</taxon>
        <taxon>Brachypodium</taxon>
    </lineage>
</organism>
<dbReference type="GO" id="GO:0048564">
    <property type="term" value="P:photosystem I assembly"/>
    <property type="evidence" value="ECO:0000318"/>
    <property type="project" value="GO_Central"/>
</dbReference>
<dbReference type="PANTHER" id="PTHR31407:SF4">
    <property type="entry name" value="PSBP-LIKE PROTEIN 1, CHLOROPLASTIC"/>
    <property type="match status" value="1"/>
</dbReference>
<reference evidence="3 4" key="1">
    <citation type="journal article" date="2010" name="Nature">
        <title>Genome sequencing and analysis of the model grass Brachypodium distachyon.</title>
        <authorList>
            <consortium name="International Brachypodium Initiative"/>
        </authorList>
    </citation>
    <scope>NUCLEOTIDE SEQUENCE [LARGE SCALE GENOMIC DNA]</scope>
    <source>
        <strain evidence="3 4">Bd21</strain>
    </source>
</reference>
<dbReference type="GO" id="GO:0009654">
    <property type="term" value="C:photosystem II oxygen evolving complex"/>
    <property type="evidence" value="ECO:0007669"/>
    <property type="project" value="InterPro"/>
</dbReference>
<evidence type="ECO:0000259" key="2">
    <source>
        <dbReference type="Pfam" id="PF01789"/>
    </source>
</evidence>
<dbReference type="EnsemblPlants" id="KQK23922">
    <property type="protein sequence ID" value="KQK23922"/>
    <property type="gene ID" value="BRADI_1g77047v3"/>
</dbReference>
<dbReference type="Gramene" id="KQK23922">
    <property type="protein sequence ID" value="KQK23922"/>
    <property type="gene ID" value="BRADI_1g77047v3"/>
</dbReference>
<dbReference type="FunCoup" id="A0A0Q3SFS4">
    <property type="interactions" value="1701"/>
</dbReference>
<accession>A0A0Q3SFS4</accession>
<dbReference type="NCBIfam" id="NF040946">
    <property type="entry name" value="PSII_PsbP"/>
    <property type="match status" value="1"/>
</dbReference>
<name>A0A0Q3SFS4_BRADI</name>
<dbReference type="InterPro" id="IPR002683">
    <property type="entry name" value="PsbP_C"/>
</dbReference>
<protein>
    <recommendedName>
        <fullName evidence="2">PsbP C-terminal domain-containing protein</fullName>
    </recommendedName>
</protein>
<reference evidence="3" key="2">
    <citation type="submission" date="2017-06" db="EMBL/GenBank/DDBJ databases">
        <title>WGS assembly of Brachypodium distachyon.</title>
        <authorList>
            <consortium name="The International Brachypodium Initiative"/>
            <person name="Lucas S."/>
            <person name="Harmon-Smith M."/>
            <person name="Lail K."/>
            <person name="Tice H."/>
            <person name="Grimwood J."/>
            <person name="Bruce D."/>
            <person name="Barry K."/>
            <person name="Shu S."/>
            <person name="Lindquist E."/>
            <person name="Wang M."/>
            <person name="Pitluck S."/>
            <person name="Vogel J.P."/>
            <person name="Garvin D.F."/>
            <person name="Mockler T.C."/>
            <person name="Schmutz J."/>
            <person name="Rokhsar D."/>
            <person name="Bevan M.W."/>
        </authorList>
    </citation>
    <scope>NUCLEOTIDE SEQUENCE</scope>
    <source>
        <strain evidence="3">Bd21</strain>
    </source>
</reference>
<dbReference type="PANTHER" id="PTHR31407">
    <property type="match status" value="1"/>
</dbReference>
<gene>
    <name evidence="4" type="primary">LOC100840391</name>
    <name evidence="3" type="ORF">BRADI_1g77047v3</name>
</gene>
<evidence type="ECO:0000313" key="3">
    <source>
        <dbReference type="EMBL" id="KQK23922.1"/>
    </source>
</evidence>
<dbReference type="SUPFAM" id="SSF55724">
    <property type="entry name" value="Mog1p/PsbP-like"/>
    <property type="match status" value="1"/>
</dbReference>
<dbReference type="GO" id="GO:0019898">
    <property type="term" value="C:extrinsic component of membrane"/>
    <property type="evidence" value="ECO:0007669"/>
    <property type="project" value="InterPro"/>
</dbReference>
<sequence>MTEIAKMGRVLRCAQSAQPPYTLPVWQWHLLPVPSRVEQKKRNPVRTRSLALSASQAMAATGTAVSTAAASLPPRGLRQDPPSSLRKRHCAAVRPLAASPTATSGDAAAVESSPRRQVLVAGAAAAAAFVSRRPNQAALAAEYLPVIDRKAGYSFVYPFGWQEVAVQGQDKVYKDVIEPLESVSINMIQTTKEDIRDLGPPDQVAEALIRKVLAPPTQKTKLIEAKENDIDGRAYYTFEFTAQAPNFTRHALGTITIANGKFYTLATGANERRWDKMKDRLHKIVDSFKIETKV</sequence>
<evidence type="ECO:0000313" key="5">
    <source>
        <dbReference type="Proteomes" id="UP000008810"/>
    </source>
</evidence>
<dbReference type="GO" id="GO:0005509">
    <property type="term" value="F:calcium ion binding"/>
    <property type="evidence" value="ECO:0007669"/>
    <property type="project" value="InterPro"/>
</dbReference>
<dbReference type="Proteomes" id="UP000008810">
    <property type="component" value="Chromosome 1"/>
</dbReference>
<evidence type="ECO:0000313" key="4">
    <source>
        <dbReference type="EnsemblPlants" id="KQK23922"/>
    </source>
</evidence>
<dbReference type="InterPro" id="IPR016123">
    <property type="entry name" value="Mog1/PsbP_a/b/a-sand"/>
</dbReference>
<keyword evidence="5" id="KW-1185">Reference proteome</keyword>
<dbReference type="GO" id="GO:0009535">
    <property type="term" value="C:chloroplast thylakoid membrane"/>
    <property type="evidence" value="ECO:0000318"/>
    <property type="project" value="GO_Central"/>
</dbReference>
<dbReference type="ExpressionAtlas" id="A0A0Q3SFS4">
    <property type="expression patterns" value="baseline and differential"/>
</dbReference>
<reference evidence="4" key="3">
    <citation type="submission" date="2018-08" db="UniProtKB">
        <authorList>
            <consortium name="EnsemblPlants"/>
        </authorList>
    </citation>
    <scope>IDENTIFICATION</scope>
    <source>
        <strain evidence="4">cv. Bd21</strain>
    </source>
</reference>
<dbReference type="OrthoDB" id="2014109at2759"/>
<feature type="domain" description="PsbP C-terminal" evidence="2">
    <location>
        <begin position="143"/>
        <end position="290"/>
    </location>
</feature>
<feature type="region of interest" description="Disordered" evidence="1">
    <location>
        <begin position="65"/>
        <end position="85"/>
    </location>
</feature>
<evidence type="ECO:0000256" key="1">
    <source>
        <dbReference type="SAM" id="MobiDB-lite"/>
    </source>
</evidence>
<proteinExistence type="predicted"/>